<dbReference type="EMBL" id="JAQQWE010000010">
    <property type="protein sequence ID" value="KAK7937690.1"/>
    <property type="molecule type" value="Genomic_DNA"/>
</dbReference>
<dbReference type="Proteomes" id="UP001391051">
    <property type="component" value="Unassembled WGS sequence"/>
</dbReference>
<dbReference type="GeneID" id="92083842"/>
<dbReference type="RefSeq" id="XP_066693018.1">
    <property type="nucleotide sequence ID" value="XM_066850780.1"/>
</dbReference>
<gene>
    <name evidence="1" type="ORF">PG986_014558</name>
</gene>
<proteinExistence type="predicted"/>
<evidence type="ECO:0000313" key="1">
    <source>
        <dbReference type="EMBL" id="KAK7937690.1"/>
    </source>
</evidence>
<name>A0ABR1PTV4_9PEZI</name>
<reference evidence="1 2" key="1">
    <citation type="submission" date="2023-01" db="EMBL/GenBank/DDBJ databases">
        <title>Analysis of 21 Apiospora genomes using comparative genomics revels a genus with tremendous synthesis potential of carbohydrate active enzymes and secondary metabolites.</title>
        <authorList>
            <person name="Sorensen T."/>
        </authorList>
    </citation>
    <scope>NUCLEOTIDE SEQUENCE [LARGE SCALE GENOMIC DNA]</scope>
    <source>
        <strain evidence="1 2">CBS 24483</strain>
    </source>
</reference>
<evidence type="ECO:0000313" key="2">
    <source>
        <dbReference type="Proteomes" id="UP001391051"/>
    </source>
</evidence>
<comment type="caution">
    <text evidence="1">The sequence shown here is derived from an EMBL/GenBank/DDBJ whole genome shotgun (WGS) entry which is preliminary data.</text>
</comment>
<organism evidence="1 2">
    <name type="scientific">Apiospora aurea</name>
    <dbReference type="NCBI Taxonomy" id="335848"/>
    <lineage>
        <taxon>Eukaryota</taxon>
        <taxon>Fungi</taxon>
        <taxon>Dikarya</taxon>
        <taxon>Ascomycota</taxon>
        <taxon>Pezizomycotina</taxon>
        <taxon>Sordariomycetes</taxon>
        <taxon>Xylariomycetidae</taxon>
        <taxon>Amphisphaeriales</taxon>
        <taxon>Apiosporaceae</taxon>
        <taxon>Apiospora</taxon>
    </lineage>
</organism>
<protein>
    <submittedName>
        <fullName evidence="1">Uncharacterized protein</fullName>
    </submittedName>
</protein>
<sequence>MMRCQIWTFLPRLCGYASQHSNEPPLPYGTKAGRAKPEERSTAERRRYYFNNLASRAHALEVTPCGAGSAPIPMPGAWYTCVLENSSASVARSTYSKKYVDEDHQSRVRVATGTPLGVAHRPVWDPTDADAAVGSIDSLTR</sequence>
<accession>A0ABR1PTV4</accession>
<keyword evidence="2" id="KW-1185">Reference proteome</keyword>